<name>A0A512RT56_9BACT</name>
<dbReference type="Proteomes" id="UP000321436">
    <property type="component" value="Unassembled WGS sequence"/>
</dbReference>
<evidence type="ECO:0000256" key="1">
    <source>
        <dbReference type="ARBA" id="ARBA00004651"/>
    </source>
</evidence>
<evidence type="ECO:0000313" key="9">
    <source>
        <dbReference type="Proteomes" id="UP000321436"/>
    </source>
</evidence>
<comment type="caution">
    <text evidence="8">The sequence shown here is derived from an EMBL/GenBank/DDBJ whole genome shotgun (WGS) entry which is preliminary data.</text>
</comment>
<evidence type="ECO:0008006" key="10">
    <source>
        <dbReference type="Google" id="ProtNLM"/>
    </source>
</evidence>
<dbReference type="EMBL" id="BKAU01000009">
    <property type="protein sequence ID" value="GEP98862.1"/>
    <property type="molecule type" value="Genomic_DNA"/>
</dbReference>
<organism evidence="8 9">
    <name type="scientific">Chitinophaga cymbidii</name>
    <dbReference type="NCBI Taxonomy" id="1096750"/>
    <lineage>
        <taxon>Bacteria</taxon>
        <taxon>Pseudomonadati</taxon>
        <taxon>Bacteroidota</taxon>
        <taxon>Chitinophagia</taxon>
        <taxon>Chitinophagales</taxon>
        <taxon>Chitinophagaceae</taxon>
        <taxon>Chitinophaga</taxon>
    </lineage>
</organism>
<keyword evidence="9" id="KW-1185">Reference proteome</keyword>
<gene>
    <name evidence="8" type="ORF">CCY01nite_51220</name>
</gene>
<comment type="similarity">
    <text evidence="2">Belongs to the DoxX family.</text>
</comment>
<evidence type="ECO:0000256" key="4">
    <source>
        <dbReference type="ARBA" id="ARBA00022692"/>
    </source>
</evidence>
<sequence length="120" mass="13263">MSQLLLRLCFGGFIMTHGWPKLMNFSEYVKKFPDPIGLGQNVALGLTIFAEFFCGAFLVLGLLTRWATVPLIILMLVIIFVIHSADPLGKKEMAYMYLFAFIAILITGPGKYSVDGAIGK</sequence>
<dbReference type="AlphaFoldDB" id="A0A512RT56"/>
<keyword evidence="5 7" id="KW-1133">Transmembrane helix</keyword>
<feature type="transmembrane region" description="Helical" evidence="7">
    <location>
        <begin position="94"/>
        <end position="114"/>
    </location>
</feature>
<dbReference type="PANTHER" id="PTHR33452">
    <property type="entry name" value="OXIDOREDUCTASE CATD-RELATED"/>
    <property type="match status" value="1"/>
</dbReference>
<comment type="subcellular location">
    <subcellularLocation>
        <location evidence="1">Cell membrane</location>
        <topology evidence="1">Multi-pass membrane protein</topology>
    </subcellularLocation>
</comment>
<reference evidence="8 9" key="1">
    <citation type="submission" date="2019-07" db="EMBL/GenBank/DDBJ databases">
        <title>Whole genome shotgun sequence of Chitinophaga cymbidii NBRC 109752.</title>
        <authorList>
            <person name="Hosoyama A."/>
            <person name="Uohara A."/>
            <person name="Ohji S."/>
            <person name="Ichikawa N."/>
        </authorList>
    </citation>
    <scope>NUCLEOTIDE SEQUENCE [LARGE SCALE GENOMIC DNA]</scope>
    <source>
        <strain evidence="8 9">NBRC 109752</strain>
    </source>
</reference>
<evidence type="ECO:0000256" key="3">
    <source>
        <dbReference type="ARBA" id="ARBA00022475"/>
    </source>
</evidence>
<accession>A0A512RT56</accession>
<dbReference type="Pfam" id="PF07681">
    <property type="entry name" value="DoxX"/>
    <property type="match status" value="1"/>
</dbReference>
<dbReference type="GO" id="GO:0005886">
    <property type="term" value="C:plasma membrane"/>
    <property type="evidence" value="ECO:0007669"/>
    <property type="project" value="UniProtKB-SubCell"/>
</dbReference>
<feature type="transmembrane region" description="Helical" evidence="7">
    <location>
        <begin position="69"/>
        <end position="88"/>
    </location>
</feature>
<keyword evidence="3" id="KW-1003">Cell membrane</keyword>
<evidence type="ECO:0000313" key="8">
    <source>
        <dbReference type="EMBL" id="GEP98862.1"/>
    </source>
</evidence>
<protein>
    <recommendedName>
        <fullName evidence="10">DoxX family protein</fullName>
    </recommendedName>
</protein>
<dbReference type="InterPro" id="IPR051907">
    <property type="entry name" value="DoxX-like_oxidoreductase"/>
</dbReference>
<keyword evidence="4 7" id="KW-0812">Transmembrane</keyword>
<evidence type="ECO:0000256" key="2">
    <source>
        <dbReference type="ARBA" id="ARBA00006679"/>
    </source>
</evidence>
<evidence type="ECO:0000256" key="6">
    <source>
        <dbReference type="ARBA" id="ARBA00023136"/>
    </source>
</evidence>
<proteinExistence type="inferred from homology"/>
<evidence type="ECO:0000256" key="7">
    <source>
        <dbReference type="SAM" id="Phobius"/>
    </source>
</evidence>
<feature type="transmembrane region" description="Helical" evidence="7">
    <location>
        <begin position="42"/>
        <end position="62"/>
    </location>
</feature>
<dbReference type="InterPro" id="IPR032808">
    <property type="entry name" value="DoxX"/>
</dbReference>
<evidence type="ECO:0000256" key="5">
    <source>
        <dbReference type="ARBA" id="ARBA00022989"/>
    </source>
</evidence>
<dbReference type="PANTHER" id="PTHR33452:SF1">
    <property type="entry name" value="INNER MEMBRANE PROTEIN YPHA-RELATED"/>
    <property type="match status" value="1"/>
</dbReference>
<keyword evidence="6 7" id="KW-0472">Membrane</keyword>